<evidence type="ECO:0000313" key="3">
    <source>
        <dbReference type="Proteomes" id="UP000683925"/>
    </source>
</evidence>
<dbReference type="OMA" id="WIDAFEP"/>
<gene>
    <name evidence="2" type="ORF">POCTA_138.1.T0210099</name>
</gene>
<keyword evidence="3" id="KW-1185">Reference proteome</keyword>
<dbReference type="EMBL" id="CAJJDP010000021">
    <property type="protein sequence ID" value="CAD8148392.1"/>
    <property type="molecule type" value="Genomic_DNA"/>
</dbReference>
<name>A0A8S1TC90_PAROT</name>
<reference evidence="2" key="1">
    <citation type="submission" date="2021-01" db="EMBL/GenBank/DDBJ databases">
        <authorList>
            <consortium name="Genoscope - CEA"/>
            <person name="William W."/>
        </authorList>
    </citation>
    <scope>NUCLEOTIDE SEQUENCE</scope>
</reference>
<dbReference type="AlphaFoldDB" id="A0A8S1TC90"/>
<evidence type="ECO:0000256" key="1">
    <source>
        <dbReference type="SAM" id="SignalP"/>
    </source>
</evidence>
<comment type="caution">
    <text evidence="2">The sequence shown here is derived from an EMBL/GenBank/DDBJ whole genome shotgun (WGS) entry which is preliminary data.</text>
</comment>
<dbReference type="Proteomes" id="UP000683925">
    <property type="component" value="Unassembled WGS sequence"/>
</dbReference>
<dbReference type="OrthoDB" id="282595at2759"/>
<sequence length="516" mass="59444">MKHYKFILILLCLANAQEQWDIIYQSFQDTNTMDASGWIVSNNYNGNLFSNCNGFRLFGGADTFAAKTKISKRFSLPPHYKLNVTLEFWKVDSWDDEYVYIIVDDKLFSKLYTSTDGSYLCGYRWIDAFEPITLILDHTSESLVFITTTNLNQDPKDESWGIRDFTLSILKCPSGCFYCLDNDYNNCFKWISFLSLWHVSMLLDGWMKNDNIQPATSQCVSFDLVGGYLNLAPNDKLEKTIQNLSFHHKIHINLQLWKIDKWNNENFELLVDDKIQNQTVLGTLGFYSICGSTGQEKMVNIAVTLSHSSTQCKITMRTNRNAATTNAYWGIRAFNLYFVSNCYNGCDLCLGPLKTDCTACSRGWVFYNNLCINSPFILLSQILINHIKDPKSDERIPMEINLLEVNQQIVTQGTFTQTINNNLQILTILVYAKCFPNKKMNSYFIKCLQCQSQNQKQFSHYCYPTINSILYNVRFQLSEQELIINTSNTECSIYQVVDVGGELIQIKVLEILQQDV</sequence>
<accession>A0A8S1TC90</accession>
<proteinExistence type="predicted"/>
<dbReference type="PANTHER" id="PTHR39767:SF2">
    <property type="entry name" value="CHROMOSOME UNDETERMINED SCAFFOLD_1, WHOLE GENOME SHOTGUN SEQUENCE"/>
    <property type="match status" value="1"/>
</dbReference>
<organism evidence="2 3">
    <name type="scientific">Paramecium octaurelia</name>
    <dbReference type="NCBI Taxonomy" id="43137"/>
    <lineage>
        <taxon>Eukaryota</taxon>
        <taxon>Sar</taxon>
        <taxon>Alveolata</taxon>
        <taxon>Ciliophora</taxon>
        <taxon>Intramacronucleata</taxon>
        <taxon>Oligohymenophorea</taxon>
        <taxon>Peniculida</taxon>
        <taxon>Parameciidae</taxon>
        <taxon>Paramecium</taxon>
    </lineage>
</organism>
<feature type="chain" id="PRO_5035731685" evidence="1">
    <location>
        <begin position="17"/>
        <end position="516"/>
    </location>
</feature>
<evidence type="ECO:0000313" key="2">
    <source>
        <dbReference type="EMBL" id="CAD8148392.1"/>
    </source>
</evidence>
<dbReference type="PANTHER" id="PTHR39767">
    <property type="entry name" value="CALCIUM/CALMODULIN-BINDING MEMBRANE PROTEIN PCM4-RELATED"/>
    <property type="match status" value="1"/>
</dbReference>
<feature type="signal peptide" evidence="1">
    <location>
        <begin position="1"/>
        <end position="16"/>
    </location>
</feature>
<keyword evidence="1" id="KW-0732">Signal</keyword>
<protein>
    <submittedName>
        <fullName evidence="2">Uncharacterized protein</fullName>
    </submittedName>
</protein>
<dbReference type="InterPro" id="IPR006212">
    <property type="entry name" value="Furin_repeat"/>
</dbReference>
<dbReference type="CDD" id="cd00064">
    <property type="entry name" value="FU"/>
    <property type="match status" value="1"/>
</dbReference>